<dbReference type="InterPro" id="IPR023298">
    <property type="entry name" value="ATPase_P-typ_TM_dom_sf"/>
</dbReference>
<dbReference type="NCBIfam" id="TIGR01494">
    <property type="entry name" value="ATPase_P-type"/>
    <property type="match status" value="1"/>
</dbReference>
<dbReference type="Gene3D" id="2.70.150.10">
    <property type="entry name" value="Calcium-transporting ATPase, cytoplasmic transduction domain A"/>
    <property type="match status" value="1"/>
</dbReference>
<comment type="similarity">
    <text evidence="2 6">Belongs to the cation transport ATPase (P-type) (TC 3.A.3) family. Type IB subfamily.</text>
</comment>
<dbReference type="InterPro" id="IPR036412">
    <property type="entry name" value="HAD-like_sf"/>
</dbReference>
<feature type="transmembrane region" description="Helical" evidence="6">
    <location>
        <begin position="68"/>
        <end position="93"/>
    </location>
</feature>
<evidence type="ECO:0000313" key="8">
    <source>
        <dbReference type="EMBL" id="ROR96594.1"/>
    </source>
</evidence>
<evidence type="ECO:0000256" key="4">
    <source>
        <dbReference type="ARBA" id="ARBA00022989"/>
    </source>
</evidence>
<dbReference type="Pfam" id="PF00702">
    <property type="entry name" value="Hydrolase"/>
    <property type="match status" value="1"/>
</dbReference>
<reference evidence="8 9" key="1">
    <citation type="submission" date="2018-11" db="EMBL/GenBank/DDBJ databases">
        <title>Sequencing the genomes of 1000 actinobacteria strains.</title>
        <authorList>
            <person name="Klenk H.-P."/>
        </authorList>
    </citation>
    <scope>NUCLEOTIDE SEQUENCE [LARGE SCALE GENOMIC DNA]</scope>
    <source>
        <strain evidence="8 9">DSM 13521</strain>
    </source>
</reference>
<dbReference type="GO" id="GO:0046872">
    <property type="term" value="F:metal ion binding"/>
    <property type="evidence" value="ECO:0007669"/>
    <property type="project" value="UniProtKB-KW"/>
</dbReference>
<evidence type="ECO:0000313" key="9">
    <source>
        <dbReference type="Proteomes" id="UP000275356"/>
    </source>
</evidence>
<evidence type="ECO:0000256" key="5">
    <source>
        <dbReference type="ARBA" id="ARBA00023136"/>
    </source>
</evidence>
<dbReference type="InterPro" id="IPR023214">
    <property type="entry name" value="HAD_sf"/>
</dbReference>
<dbReference type="Pfam" id="PF00122">
    <property type="entry name" value="E1-E2_ATPase"/>
    <property type="match status" value="1"/>
</dbReference>
<dbReference type="SUPFAM" id="SSF81653">
    <property type="entry name" value="Calcium ATPase, transduction domain A"/>
    <property type="match status" value="1"/>
</dbReference>
<dbReference type="PRINTS" id="PR00119">
    <property type="entry name" value="CATATPASE"/>
</dbReference>
<dbReference type="InterPro" id="IPR023299">
    <property type="entry name" value="ATPase_P-typ_cyto_dom_N"/>
</dbReference>
<feature type="transmembrane region" description="Helical" evidence="6">
    <location>
        <begin position="263"/>
        <end position="287"/>
    </location>
</feature>
<dbReference type="Gene3D" id="3.40.50.1000">
    <property type="entry name" value="HAD superfamily/HAD-like"/>
    <property type="match status" value="1"/>
</dbReference>
<dbReference type="Gene3D" id="3.40.1110.10">
    <property type="entry name" value="Calcium-transporting ATPase, cytoplasmic domain N"/>
    <property type="match status" value="1"/>
</dbReference>
<comment type="subcellular location">
    <subcellularLocation>
        <location evidence="1">Cell membrane</location>
        <topology evidence="1">Multi-pass membrane protein</topology>
    </subcellularLocation>
</comment>
<feature type="transmembrane region" description="Helical" evidence="6">
    <location>
        <begin position="238"/>
        <end position="256"/>
    </location>
</feature>
<dbReference type="RefSeq" id="WP_123738752.1">
    <property type="nucleotide sequence ID" value="NZ_RKHQ01000001.1"/>
</dbReference>
<protein>
    <submittedName>
        <fullName evidence="8">Heavy metal-(Cd/Co/Hg/Pb/Zn)-translocating P-type ATPase</fullName>
    </submittedName>
</protein>
<dbReference type="InterPro" id="IPR001757">
    <property type="entry name" value="P_typ_ATPase"/>
</dbReference>
<evidence type="ECO:0000256" key="2">
    <source>
        <dbReference type="ARBA" id="ARBA00006024"/>
    </source>
</evidence>
<keyword evidence="9" id="KW-1185">Reference proteome</keyword>
<dbReference type="PANTHER" id="PTHR48085">
    <property type="entry name" value="CADMIUM/ZINC-TRANSPORTING ATPASE HMA2-RELATED"/>
    <property type="match status" value="1"/>
</dbReference>
<proteinExistence type="inferred from homology"/>
<dbReference type="SUPFAM" id="SSF81665">
    <property type="entry name" value="Calcium ATPase, transmembrane domain M"/>
    <property type="match status" value="1"/>
</dbReference>
<dbReference type="PROSITE" id="PS00154">
    <property type="entry name" value="ATPASE_E1_E2"/>
    <property type="match status" value="1"/>
</dbReference>
<dbReference type="NCBIfam" id="TIGR01525">
    <property type="entry name" value="ATPase-IB_hvy"/>
    <property type="match status" value="1"/>
</dbReference>
<gene>
    <name evidence="8" type="ORF">EDD28_1179</name>
</gene>
<keyword evidence="3 6" id="KW-0812">Transmembrane</keyword>
<keyword evidence="4 6" id="KW-1133">Transmembrane helix</keyword>
<keyword evidence="6" id="KW-1003">Cell membrane</keyword>
<dbReference type="EMBL" id="RKHQ01000001">
    <property type="protein sequence ID" value="ROR96594.1"/>
    <property type="molecule type" value="Genomic_DNA"/>
</dbReference>
<comment type="caution">
    <text evidence="8">The sequence shown here is derived from an EMBL/GenBank/DDBJ whole genome shotgun (WGS) entry which is preliminary data.</text>
</comment>
<dbReference type="GO" id="GO:0016887">
    <property type="term" value="F:ATP hydrolysis activity"/>
    <property type="evidence" value="ECO:0007669"/>
    <property type="project" value="InterPro"/>
</dbReference>
<dbReference type="GO" id="GO:0015086">
    <property type="term" value="F:cadmium ion transmembrane transporter activity"/>
    <property type="evidence" value="ECO:0007669"/>
    <property type="project" value="TreeGrafter"/>
</dbReference>
<accession>A0A3N2DAW8</accession>
<dbReference type="GO" id="GO:0005886">
    <property type="term" value="C:plasma membrane"/>
    <property type="evidence" value="ECO:0007669"/>
    <property type="project" value="UniProtKB-SubCell"/>
</dbReference>
<dbReference type="SUPFAM" id="SSF56784">
    <property type="entry name" value="HAD-like"/>
    <property type="match status" value="1"/>
</dbReference>
<keyword evidence="6" id="KW-0547">Nucleotide-binding</keyword>
<dbReference type="Proteomes" id="UP000275356">
    <property type="component" value="Unassembled WGS sequence"/>
</dbReference>
<keyword evidence="6" id="KW-0067">ATP-binding</keyword>
<sequence length="673" mass="67770">MTRLVNGVRRYPLLVATLAVGLVVLALAVADAGPASRWVATAWVVAMIAWNGVDMVRQLLARHVGLDVLALVAMIATLAVGEHVAALLIVLMLTGGEALEDYAERRAARELTSLLDRSPQVAHVVVDPEAGDDGTRDVPVAEVAVGDVLLVRPAEVVPVDCDLLSPAGELDESSLTGEPLPVPVTAGAAVLSGSVNGTQAVRVRATRVAADSQYQQIVALVAQAQSSRAPVVRLADRFAVPFTAVSLLIAGVAWWVSGEPTRFAEVLVLATPCPLLIAAPVAFLGGLSRSARQGVIVKGGAVLERLARVRAVAFDKTGTLTYGRPALEAVVPAAPLGDDELLRLAASAEQYSTHVLAAGIREAAAHRGLSLLAATEAREVATNGVSARIDGRTVVVGKRGFVAGVVTGDVEPPVLAPGQVAAYVAVDGRFAGVLVLADDVRAESAPVVSWLRGHGVAKVAMLTGDAGATARAIAERVGITQVHADLLPADKVRLCAELSPRPVMMVGDGVNDAPVLAAADVGVAMGARGATAAGEAADAVVLQDDLGKVPVAVAIGQQTVRVALTAIWIGIGLSLGLMLVATTGAIPAVAGALTQELVDLAAILYALRALGGALPAFPRVGAGAGGLAGEAGDPAGRAGGRVGGAPGSADVPVAGAPVGSVVGTGARPGMPVA</sequence>
<dbReference type="NCBIfam" id="TIGR01512">
    <property type="entry name" value="ATPase-IB2_Cd"/>
    <property type="match status" value="1"/>
</dbReference>
<dbReference type="InterPro" id="IPR059000">
    <property type="entry name" value="ATPase_P-type_domA"/>
</dbReference>
<keyword evidence="6" id="KW-0479">Metal-binding</keyword>
<organism evidence="8 9">
    <name type="scientific">Salana multivorans</name>
    <dbReference type="NCBI Taxonomy" id="120377"/>
    <lineage>
        <taxon>Bacteria</taxon>
        <taxon>Bacillati</taxon>
        <taxon>Actinomycetota</taxon>
        <taxon>Actinomycetes</taxon>
        <taxon>Micrococcales</taxon>
        <taxon>Beutenbergiaceae</taxon>
        <taxon>Salana</taxon>
    </lineage>
</organism>
<keyword evidence="5 6" id="KW-0472">Membrane</keyword>
<dbReference type="InterPro" id="IPR027256">
    <property type="entry name" value="P-typ_ATPase_IB"/>
</dbReference>
<dbReference type="InterPro" id="IPR008250">
    <property type="entry name" value="ATPase_P-typ_transduc_dom_A_sf"/>
</dbReference>
<dbReference type="InterPro" id="IPR018303">
    <property type="entry name" value="ATPase_P-typ_P_site"/>
</dbReference>
<name>A0A3N2DAW8_9MICO</name>
<feature type="domain" description="P-type ATPase A" evidence="7">
    <location>
        <begin position="131"/>
        <end position="221"/>
    </location>
</feature>
<dbReference type="InterPro" id="IPR051014">
    <property type="entry name" value="Cation_Transport_ATPase_IB"/>
</dbReference>
<dbReference type="GO" id="GO:0005524">
    <property type="term" value="F:ATP binding"/>
    <property type="evidence" value="ECO:0007669"/>
    <property type="project" value="UniProtKB-UniRule"/>
</dbReference>
<evidence type="ECO:0000256" key="6">
    <source>
        <dbReference type="RuleBase" id="RU362081"/>
    </source>
</evidence>
<dbReference type="AlphaFoldDB" id="A0A3N2DAW8"/>
<evidence type="ECO:0000256" key="1">
    <source>
        <dbReference type="ARBA" id="ARBA00004651"/>
    </source>
</evidence>
<dbReference type="OrthoDB" id="7059309at2"/>
<dbReference type="PANTHER" id="PTHR48085:SF5">
    <property type="entry name" value="CADMIUM_ZINC-TRANSPORTING ATPASE HMA4-RELATED"/>
    <property type="match status" value="1"/>
</dbReference>
<dbReference type="GO" id="GO:0019829">
    <property type="term" value="F:ATPase-coupled monoatomic cation transmembrane transporter activity"/>
    <property type="evidence" value="ECO:0007669"/>
    <property type="project" value="InterPro"/>
</dbReference>
<comment type="caution">
    <text evidence="6">Lacks conserved residue(s) required for the propagation of feature annotation.</text>
</comment>
<evidence type="ECO:0000256" key="3">
    <source>
        <dbReference type="ARBA" id="ARBA00022692"/>
    </source>
</evidence>
<evidence type="ECO:0000259" key="7">
    <source>
        <dbReference type="Pfam" id="PF00122"/>
    </source>
</evidence>